<organism evidence="2 3">
    <name type="scientific">Candidatus Lokiarchaeum ossiferum</name>
    <dbReference type="NCBI Taxonomy" id="2951803"/>
    <lineage>
        <taxon>Archaea</taxon>
        <taxon>Promethearchaeati</taxon>
        <taxon>Promethearchaeota</taxon>
        <taxon>Promethearchaeia</taxon>
        <taxon>Promethearchaeales</taxon>
        <taxon>Promethearchaeaceae</taxon>
        <taxon>Candidatus Lokiarchaeum</taxon>
    </lineage>
</organism>
<dbReference type="Pfam" id="PF01590">
    <property type="entry name" value="GAF"/>
    <property type="match status" value="1"/>
</dbReference>
<dbReference type="SUPFAM" id="SSF55781">
    <property type="entry name" value="GAF domain-like"/>
    <property type="match status" value="1"/>
</dbReference>
<protein>
    <recommendedName>
        <fullName evidence="1">GAF domain-containing protein</fullName>
    </recommendedName>
</protein>
<dbReference type="SMART" id="SM00065">
    <property type="entry name" value="GAF"/>
    <property type="match status" value="1"/>
</dbReference>
<dbReference type="Gene3D" id="3.30.450.40">
    <property type="match status" value="1"/>
</dbReference>
<evidence type="ECO:0000259" key="1">
    <source>
        <dbReference type="SMART" id="SM00065"/>
    </source>
</evidence>
<proteinExistence type="predicted"/>
<sequence>MQNFDISTNSTSIPDKFIKNWQEIVNIMAEIINVPSGLIMRVSPPNIEVFVSSNTQGNPYEVGEKAKLSGLYCTTVMQSQRSLIVQDALNDPEWNQNPDIKLGMISYLGFPISWPNGEIFGTVCVLDSKPNAYTDNYNKLVGSFQKVIETDLELIFRNNDLQEALMKIHTLESILPICSSCKKIHSEEGSWLPVDDYFRMSKGTEFTHGLCPECSQKMLDEIPDN</sequence>
<dbReference type="InterPro" id="IPR003018">
    <property type="entry name" value="GAF"/>
</dbReference>
<accession>A0ABY6HS84</accession>
<evidence type="ECO:0000313" key="3">
    <source>
        <dbReference type="Proteomes" id="UP001208689"/>
    </source>
</evidence>
<evidence type="ECO:0000313" key="2">
    <source>
        <dbReference type="EMBL" id="UYP46218.1"/>
    </source>
</evidence>
<reference evidence="2" key="1">
    <citation type="submission" date="2022-09" db="EMBL/GenBank/DDBJ databases">
        <title>Actin cytoskeleton and complex cell architecture in an #Asgard archaeon.</title>
        <authorList>
            <person name="Ponce Toledo R.I."/>
            <person name="Schleper C."/>
            <person name="Rodrigues Oliveira T."/>
            <person name="Wollweber F."/>
            <person name="Xu J."/>
            <person name="Rittmann S."/>
            <person name="Klingl A."/>
            <person name="Pilhofer M."/>
        </authorList>
    </citation>
    <scope>NUCLEOTIDE SEQUENCE</scope>
    <source>
        <strain evidence="2">B-35</strain>
    </source>
</reference>
<dbReference type="Proteomes" id="UP001208689">
    <property type="component" value="Chromosome"/>
</dbReference>
<name>A0ABY6HS84_9ARCH</name>
<gene>
    <name evidence="2" type="ORF">NEF87_002503</name>
</gene>
<dbReference type="EMBL" id="CP104013">
    <property type="protein sequence ID" value="UYP46218.1"/>
    <property type="molecule type" value="Genomic_DNA"/>
</dbReference>
<feature type="domain" description="GAF" evidence="1">
    <location>
        <begin position="16"/>
        <end position="162"/>
    </location>
</feature>
<dbReference type="InterPro" id="IPR029016">
    <property type="entry name" value="GAF-like_dom_sf"/>
</dbReference>
<keyword evidence="3" id="KW-1185">Reference proteome</keyword>